<organism evidence="1 2">
    <name type="scientific">Kangiella spongicola</name>
    <dbReference type="NCBI Taxonomy" id="796379"/>
    <lineage>
        <taxon>Bacteria</taxon>
        <taxon>Pseudomonadati</taxon>
        <taxon>Pseudomonadota</taxon>
        <taxon>Gammaproteobacteria</taxon>
        <taxon>Kangiellales</taxon>
        <taxon>Kangiellaceae</taxon>
        <taxon>Kangiella</taxon>
    </lineage>
</organism>
<dbReference type="AlphaFoldDB" id="A0A318D0I2"/>
<dbReference type="OrthoDB" id="7064947at2"/>
<protein>
    <submittedName>
        <fullName evidence="1">Uncharacterized protein</fullName>
    </submittedName>
</protein>
<sequence>MEVFFTIVAGVGVFTIGQLVLKLWIEPVAEFKALQVEVITKLKRDEGIIISSIDYSRFEQDEVYKQKCEELSNSYFDLSARISGNKDIIPLYSFVSYLSKLPNSKDLLLSSQNLNYIGNTLVRDAENSSVTRHKLCKEVLDIFGYKEK</sequence>
<dbReference type="EMBL" id="QICH01000003">
    <property type="protein sequence ID" value="PXF62706.1"/>
    <property type="molecule type" value="Genomic_DNA"/>
</dbReference>
<proteinExistence type="predicted"/>
<accession>A0A318D0I2</accession>
<reference evidence="1 2" key="1">
    <citation type="submission" date="2018-05" db="EMBL/GenBank/DDBJ databases">
        <title>Kangiella spongicola genome sequence.</title>
        <authorList>
            <person name="Maclea K.S."/>
            <person name="Goen A.E."/>
            <person name="Kelley C."/>
            <person name="Underriner A."/>
            <person name="Silverwood T."/>
            <person name="Trachtenberg A.M."/>
        </authorList>
    </citation>
    <scope>NUCLEOTIDE SEQUENCE [LARGE SCALE GENOMIC DNA]</scope>
    <source>
        <strain evidence="1 2">ATCC BAA-2076</strain>
    </source>
</reference>
<gene>
    <name evidence="1" type="ORF">DL796_10295</name>
</gene>
<evidence type="ECO:0000313" key="2">
    <source>
        <dbReference type="Proteomes" id="UP000247689"/>
    </source>
</evidence>
<keyword evidence="2" id="KW-1185">Reference proteome</keyword>
<evidence type="ECO:0000313" key="1">
    <source>
        <dbReference type="EMBL" id="PXF62706.1"/>
    </source>
</evidence>
<comment type="caution">
    <text evidence="1">The sequence shown here is derived from an EMBL/GenBank/DDBJ whole genome shotgun (WGS) entry which is preliminary data.</text>
</comment>
<name>A0A318D0I2_9GAMM</name>
<dbReference type="Proteomes" id="UP000247689">
    <property type="component" value="Unassembled WGS sequence"/>
</dbReference>
<dbReference type="RefSeq" id="WP_110201615.1">
    <property type="nucleotide sequence ID" value="NZ_QICH01000003.1"/>
</dbReference>